<name>I8ALA1_9BACL</name>
<evidence type="ECO:0000313" key="2">
    <source>
        <dbReference type="EMBL" id="EIT86394.1"/>
    </source>
</evidence>
<protein>
    <recommendedName>
        <fullName evidence="1">N-acetyltransferase domain-containing protein</fullName>
    </recommendedName>
</protein>
<organism evidence="2 3">
    <name type="scientific">Fictibacillus macauensis ZFHKF-1</name>
    <dbReference type="NCBI Taxonomy" id="1196324"/>
    <lineage>
        <taxon>Bacteria</taxon>
        <taxon>Bacillati</taxon>
        <taxon>Bacillota</taxon>
        <taxon>Bacilli</taxon>
        <taxon>Bacillales</taxon>
        <taxon>Fictibacillaceae</taxon>
        <taxon>Fictibacillus</taxon>
    </lineage>
</organism>
<proteinExistence type="predicted"/>
<evidence type="ECO:0000313" key="3">
    <source>
        <dbReference type="Proteomes" id="UP000004080"/>
    </source>
</evidence>
<dbReference type="Pfam" id="PF13673">
    <property type="entry name" value="Acetyltransf_10"/>
    <property type="match status" value="1"/>
</dbReference>
<sequence>MITIKEISAEETYALRQEVLRPNQPLQSCQFDGDFDKKTFHLGAFKENQLISIASFYCEVQASIIGKQHYRLRGMATKSDFRKEKAGSSLLRYAEQMLNERQADVWWCNARTEVSGYYEKLGLRKQGPVFDLPGIGPHIVMYKVLKSE</sequence>
<feature type="domain" description="N-acetyltransferase" evidence="1">
    <location>
        <begin position="1"/>
        <end position="146"/>
    </location>
</feature>
<keyword evidence="3" id="KW-1185">Reference proteome</keyword>
<dbReference type="STRING" id="1196324.A374_05501"/>
<dbReference type="EMBL" id="AKKV01000021">
    <property type="protein sequence ID" value="EIT86394.1"/>
    <property type="molecule type" value="Genomic_DNA"/>
</dbReference>
<dbReference type="InterPro" id="IPR000182">
    <property type="entry name" value="GNAT_dom"/>
</dbReference>
<dbReference type="PROSITE" id="PS51186">
    <property type="entry name" value="GNAT"/>
    <property type="match status" value="1"/>
</dbReference>
<gene>
    <name evidence="2" type="ORF">A374_05501</name>
</gene>
<dbReference type="OrthoDB" id="2352823at2"/>
<dbReference type="PATRIC" id="fig|1196324.3.peg.1120"/>
<comment type="caution">
    <text evidence="2">The sequence shown here is derived from an EMBL/GenBank/DDBJ whole genome shotgun (WGS) entry which is preliminary data.</text>
</comment>
<accession>I8ALA1</accession>
<dbReference type="eggNOG" id="COG0456">
    <property type="taxonomic scope" value="Bacteria"/>
</dbReference>
<dbReference type="AlphaFoldDB" id="I8ALA1"/>
<dbReference type="Gene3D" id="3.40.630.30">
    <property type="match status" value="1"/>
</dbReference>
<dbReference type="Proteomes" id="UP000004080">
    <property type="component" value="Unassembled WGS sequence"/>
</dbReference>
<dbReference type="SUPFAM" id="SSF55729">
    <property type="entry name" value="Acyl-CoA N-acyltransferases (Nat)"/>
    <property type="match status" value="1"/>
</dbReference>
<reference evidence="2 3" key="1">
    <citation type="journal article" date="2012" name="J. Bacteriol.">
        <title>Genome of Bacillus macauensis ZFHKF-1, a Long-Chain-Forming Bacterium.</title>
        <authorList>
            <person name="Cai L."/>
            <person name="Zhang T."/>
        </authorList>
    </citation>
    <scope>NUCLEOTIDE SEQUENCE [LARGE SCALE GENOMIC DNA]</scope>
    <source>
        <strain evidence="2 3">ZFHKF-1</strain>
    </source>
</reference>
<dbReference type="GO" id="GO:0016747">
    <property type="term" value="F:acyltransferase activity, transferring groups other than amino-acyl groups"/>
    <property type="evidence" value="ECO:0007669"/>
    <property type="project" value="InterPro"/>
</dbReference>
<dbReference type="InterPro" id="IPR016181">
    <property type="entry name" value="Acyl_CoA_acyltransferase"/>
</dbReference>
<dbReference type="RefSeq" id="WP_007201199.1">
    <property type="nucleotide sequence ID" value="NZ_AKKV01000021.1"/>
</dbReference>
<evidence type="ECO:0000259" key="1">
    <source>
        <dbReference type="PROSITE" id="PS51186"/>
    </source>
</evidence>